<gene>
    <name evidence="1" type="ORF">BpHYR1_016769</name>
</gene>
<keyword evidence="2" id="KW-1185">Reference proteome</keyword>
<accession>A0A3M7RR93</accession>
<sequence length="72" mass="8696">MGENTSWFVLIRGYWQIERKNKFFQEQLLDMSCQWKNKIISIRINGYLSYKFEFFKNVNALKTAGVKKKQPN</sequence>
<dbReference type="EMBL" id="REGN01002805">
    <property type="protein sequence ID" value="RNA26093.1"/>
    <property type="molecule type" value="Genomic_DNA"/>
</dbReference>
<protein>
    <submittedName>
        <fullName evidence="1">Uncharacterized protein</fullName>
    </submittedName>
</protein>
<organism evidence="1 2">
    <name type="scientific">Brachionus plicatilis</name>
    <name type="common">Marine rotifer</name>
    <name type="synonym">Brachionus muelleri</name>
    <dbReference type="NCBI Taxonomy" id="10195"/>
    <lineage>
        <taxon>Eukaryota</taxon>
        <taxon>Metazoa</taxon>
        <taxon>Spiralia</taxon>
        <taxon>Gnathifera</taxon>
        <taxon>Rotifera</taxon>
        <taxon>Eurotatoria</taxon>
        <taxon>Monogononta</taxon>
        <taxon>Pseudotrocha</taxon>
        <taxon>Ploima</taxon>
        <taxon>Brachionidae</taxon>
        <taxon>Brachionus</taxon>
    </lineage>
</organism>
<name>A0A3M7RR93_BRAPC</name>
<evidence type="ECO:0000313" key="1">
    <source>
        <dbReference type="EMBL" id="RNA26093.1"/>
    </source>
</evidence>
<dbReference type="AlphaFoldDB" id="A0A3M7RR93"/>
<proteinExistence type="predicted"/>
<comment type="caution">
    <text evidence="1">The sequence shown here is derived from an EMBL/GenBank/DDBJ whole genome shotgun (WGS) entry which is preliminary data.</text>
</comment>
<dbReference type="Proteomes" id="UP000276133">
    <property type="component" value="Unassembled WGS sequence"/>
</dbReference>
<reference evidence="1 2" key="1">
    <citation type="journal article" date="2018" name="Sci. Rep.">
        <title>Genomic signatures of local adaptation to the degree of environmental predictability in rotifers.</title>
        <authorList>
            <person name="Franch-Gras L."/>
            <person name="Hahn C."/>
            <person name="Garcia-Roger E.M."/>
            <person name="Carmona M.J."/>
            <person name="Serra M."/>
            <person name="Gomez A."/>
        </authorList>
    </citation>
    <scope>NUCLEOTIDE SEQUENCE [LARGE SCALE GENOMIC DNA]</scope>
    <source>
        <strain evidence="1">HYR1</strain>
    </source>
</reference>
<evidence type="ECO:0000313" key="2">
    <source>
        <dbReference type="Proteomes" id="UP000276133"/>
    </source>
</evidence>